<protein>
    <submittedName>
        <fullName evidence="2">Uncharacterized protein</fullName>
    </submittedName>
</protein>
<dbReference type="Proteomes" id="UP000632125">
    <property type="component" value="Unassembled WGS sequence"/>
</dbReference>
<feature type="chain" id="PRO_5037345273" evidence="1">
    <location>
        <begin position="23"/>
        <end position="115"/>
    </location>
</feature>
<keyword evidence="1" id="KW-0732">Signal</keyword>
<dbReference type="RefSeq" id="WP_190860552.1">
    <property type="nucleotide sequence ID" value="NZ_JACXIY010000012.1"/>
</dbReference>
<organism evidence="2 3">
    <name type="scientific">Paenibacillus arenilitoris</name>
    <dbReference type="NCBI Taxonomy" id="2772299"/>
    <lineage>
        <taxon>Bacteria</taxon>
        <taxon>Bacillati</taxon>
        <taxon>Bacillota</taxon>
        <taxon>Bacilli</taxon>
        <taxon>Bacillales</taxon>
        <taxon>Paenibacillaceae</taxon>
        <taxon>Paenibacillus</taxon>
    </lineage>
</organism>
<name>A0A927CJY1_9BACL</name>
<dbReference type="PROSITE" id="PS51257">
    <property type="entry name" value="PROKAR_LIPOPROTEIN"/>
    <property type="match status" value="1"/>
</dbReference>
<evidence type="ECO:0000313" key="2">
    <source>
        <dbReference type="EMBL" id="MBD2868899.1"/>
    </source>
</evidence>
<evidence type="ECO:0000256" key="1">
    <source>
        <dbReference type="SAM" id="SignalP"/>
    </source>
</evidence>
<sequence length="115" mass="12960">MYKTLFISIVIVFILCACGSKAETKEPFAEVTLNDVLTVLNEAGIPYVERAETRNAYDFQRDNAERHFYQLEPGNLTIYVFPNAAQRREVQRDPFPTAGAVPMWTGTIGTVKSII</sequence>
<dbReference type="EMBL" id="JACXIY010000012">
    <property type="protein sequence ID" value="MBD2868899.1"/>
    <property type="molecule type" value="Genomic_DNA"/>
</dbReference>
<accession>A0A927CJY1</accession>
<keyword evidence="3" id="KW-1185">Reference proteome</keyword>
<comment type="caution">
    <text evidence="2">The sequence shown here is derived from an EMBL/GenBank/DDBJ whole genome shotgun (WGS) entry which is preliminary data.</text>
</comment>
<proteinExistence type="predicted"/>
<evidence type="ECO:0000313" key="3">
    <source>
        <dbReference type="Proteomes" id="UP000632125"/>
    </source>
</evidence>
<gene>
    <name evidence="2" type="ORF">IDH41_09935</name>
</gene>
<feature type="signal peptide" evidence="1">
    <location>
        <begin position="1"/>
        <end position="22"/>
    </location>
</feature>
<dbReference type="AlphaFoldDB" id="A0A927CJY1"/>
<reference evidence="2" key="1">
    <citation type="submission" date="2020-09" db="EMBL/GenBank/DDBJ databases">
        <title>A novel bacterium of genus Paenibacillus, isolated from South China Sea.</title>
        <authorList>
            <person name="Huang H."/>
            <person name="Mo K."/>
            <person name="Hu Y."/>
        </authorList>
    </citation>
    <scope>NUCLEOTIDE SEQUENCE</scope>
    <source>
        <strain evidence="2">IB182493</strain>
    </source>
</reference>